<dbReference type="InterPro" id="IPR036144">
    <property type="entry name" value="RibA-like_sf"/>
</dbReference>
<evidence type="ECO:0000256" key="10">
    <source>
        <dbReference type="ARBA" id="ARBA00022833"/>
    </source>
</evidence>
<dbReference type="FunFam" id="3.40.50.10990:FF:000001">
    <property type="entry name" value="Riboflavin biosynthesis protein RibBA"/>
    <property type="match status" value="1"/>
</dbReference>
<keyword evidence="8" id="KW-0547">Nucleotide-binding</keyword>
<reference evidence="15 16" key="1">
    <citation type="submission" date="2016-07" db="EMBL/GenBank/DDBJ databases">
        <title>Pervasive Adenine N6-methylation of Active Genes in Fungi.</title>
        <authorList>
            <consortium name="DOE Joint Genome Institute"/>
            <person name="Mondo S.J."/>
            <person name="Dannebaum R.O."/>
            <person name="Kuo R.C."/>
            <person name="Labutti K."/>
            <person name="Haridas S."/>
            <person name="Kuo A."/>
            <person name="Salamov A."/>
            <person name="Ahrendt S.R."/>
            <person name="Lipzen A."/>
            <person name="Sullivan W."/>
            <person name="Andreopoulos W.B."/>
            <person name="Clum A."/>
            <person name="Lindquist E."/>
            <person name="Daum C."/>
            <person name="Ramamoorthy G.K."/>
            <person name="Gryganskyi A."/>
            <person name="Culley D."/>
            <person name="Magnuson J.K."/>
            <person name="James T.Y."/>
            <person name="O'Malley M.A."/>
            <person name="Stajich J.E."/>
            <person name="Spatafora J.W."/>
            <person name="Visel A."/>
            <person name="Grigoriev I.V."/>
        </authorList>
    </citation>
    <scope>NUCLEOTIDE SEQUENCE [LARGE SCALE GENOMIC DNA]</scope>
    <source>
        <strain evidence="15 16">PL171</strain>
    </source>
</reference>
<dbReference type="InterPro" id="IPR032677">
    <property type="entry name" value="GTP_cyclohydro_II"/>
</dbReference>
<dbReference type="STRING" id="765915.A0A1Y2I5P2"/>
<dbReference type="GO" id="GO:0005525">
    <property type="term" value="F:GTP binding"/>
    <property type="evidence" value="ECO:0007669"/>
    <property type="project" value="UniProtKB-KW"/>
</dbReference>
<evidence type="ECO:0000256" key="12">
    <source>
        <dbReference type="ARBA" id="ARBA00049295"/>
    </source>
</evidence>
<keyword evidence="10" id="KW-0862">Zinc</keyword>
<protein>
    <recommendedName>
        <fullName evidence="5">GTP cyclohydrolase II</fullName>
        <ecNumber evidence="5">3.5.4.25</ecNumber>
    </recommendedName>
</protein>
<keyword evidence="9 15" id="KW-0378">Hydrolase</keyword>
<dbReference type="GO" id="GO:0003935">
    <property type="term" value="F:GTP cyclohydrolase II activity"/>
    <property type="evidence" value="ECO:0007669"/>
    <property type="project" value="UniProtKB-EC"/>
</dbReference>
<evidence type="ECO:0000256" key="7">
    <source>
        <dbReference type="ARBA" id="ARBA00022723"/>
    </source>
</evidence>
<name>A0A1Y2I5P2_9FUNG</name>
<feature type="non-terminal residue" evidence="15">
    <location>
        <position position="249"/>
    </location>
</feature>
<evidence type="ECO:0000313" key="16">
    <source>
        <dbReference type="Proteomes" id="UP000193411"/>
    </source>
</evidence>
<evidence type="ECO:0000256" key="1">
    <source>
        <dbReference type="ARBA" id="ARBA00001947"/>
    </source>
</evidence>
<comment type="cofactor">
    <cofactor evidence="1">
        <name>Zn(2+)</name>
        <dbReference type="ChEBI" id="CHEBI:29105"/>
    </cofactor>
</comment>
<dbReference type="SUPFAM" id="SSF142695">
    <property type="entry name" value="RibA-like"/>
    <property type="match status" value="2"/>
</dbReference>
<keyword evidence="16" id="KW-1185">Reference proteome</keyword>
<evidence type="ECO:0000259" key="14">
    <source>
        <dbReference type="Pfam" id="PF00925"/>
    </source>
</evidence>
<evidence type="ECO:0000256" key="11">
    <source>
        <dbReference type="ARBA" id="ARBA00023134"/>
    </source>
</evidence>
<dbReference type="PANTHER" id="PTHR21327">
    <property type="entry name" value="GTP CYCLOHYDROLASE II-RELATED"/>
    <property type="match status" value="1"/>
</dbReference>
<dbReference type="NCBIfam" id="NF001591">
    <property type="entry name" value="PRK00393.1"/>
    <property type="match status" value="1"/>
</dbReference>
<evidence type="ECO:0000256" key="8">
    <source>
        <dbReference type="ARBA" id="ARBA00022741"/>
    </source>
</evidence>
<organism evidence="15 16">
    <name type="scientific">Catenaria anguillulae PL171</name>
    <dbReference type="NCBI Taxonomy" id="765915"/>
    <lineage>
        <taxon>Eukaryota</taxon>
        <taxon>Fungi</taxon>
        <taxon>Fungi incertae sedis</taxon>
        <taxon>Blastocladiomycota</taxon>
        <taxon>Blastocladiomycetes</taxon>
        <taxon>Blastocladiales</taxon>
        <taxon>Catenariaceae</taxon>
        <taxon>Catenaria</taxon>
    </lineage>
</organism>
<evidence type="ECO:0000256" key="3">
    <source>
        <dbReference type="ARBA" id="ARBA00005520"/>
    </source>
</evidence>
<dbReference type="Gene3D" id="3.40.50.10990">
    <property type="entry name" value="GTP cyclohydrolase II"/>
    <property type="match status" value="1"/>
</dbReference>
<keyword evidence="11" id="KW-0342">GTP-binding</keyword>
<dbReference type="GO" id="GO:0009231">
    <property type="term" value="P:riboflavin biosynthetic process"/>
    <property type="evidence" value="ECO:0007669"/>
    <property type="project" value="UniProtKB-KW"/>
</dbReference>
<evidence type="ECO:0000256" key="9">
    <source>
        <dbReference type="ARBA" id="ARBA00022801"/>
    </source>
</evidence>
<evidence type="ECO:0000256" key="13">
    <source>
        <dbReference type="SAM" id="MobiDB-lite"/>
    </source>
</evidence>
<feature type="region of interest" description="Disordered" evidence="13">
    <location>
        <begin position="64"/>
        <end position="98"/>
    </location>
</feature>
<dbReference type="AlphaFoldDB" id="A0A1Y2I5P2"/>
<gene>
    <name evidence="15" type="ORF">BCR44DRAFT_1385552</name>
</gene>
<comment type="pathway">
    <text evidence="2">Cofactor biosynthesis; riboflavin biosynthesis; 5-amino-6-(D-ribitylamino)uracil from GTP: step 1/4.</text>
</comment>
<evidence type="ECO:0000256" key="5">
    <source>
        <dbReference type="ARBA" id="ARBA00012762"/>
    </source>
</evidence>
<keyword evidence="7" id="KW-0479">Metal-binding</keyword>
<proteinExistence type="inferred from homology"/>
<comment type="similarity">
    <text evidence="3">In the N-terminal section; belongs to the DHBP synthase family.</text>
</comment>
<accession>A0A1Y2I5P2</accession>
<comment type="caution">
    <text evidence="15">The sequence shown here is derived from an EMBL/GenBank/DDBJ whole genome shotgun (WGS) entry which is preliminary data.</text>
</comment>
<feature type="compositionally biased region" description="Basic and acidic residues" evidence="13">
    <location>
        <begin position="64"/>
        <end position="76"/>
    </location>
</feature>
<dbReference type="GO" id="GO:0046872">
    <property type="term" value="F:metal ion binding"/>
    <property type="evidence" value="ECO:0007669"/>
    <property type="project" value="UniProtKB-KW"/>
</dbReference>
<dbReference type="PANTHER" id="PTHR21327:SF29">
    <property type="entry name" value="GTP CYCLOHYDROLASE-2"/>
    <property type="match status" value="1"/>
</dbReference>
<evidence type="ECO:0000313" key="15">
    <source>
        <dbReference type="EMBL" id="ORZ41393.1"/>
    </source>
</evidence>
<dbReference type="Proteomes" id="UP000193411">
    <property type="component" value="Unassembled WGS sequence"/>
</dbReference>
<sequence>MARLHPHTQPTSAAPTVRCLVRTRIPTRFGADVYVHLYHNSLDNKEHLALVFGQRIRSRTLDLPHADAESDADRLTRGASVADPASASTGPRVHPRHASRPVTAVAAMGADNASVHEPPLVRLHSECFTGETISSVRCDCGDQLDEAMRLMSVEGNGVIVYLRQEGRGIGLLEKLRAYNLQDQGHDTVTANLLLNHPADLRTYDVASLILDDLGIHQVRLLTNNPDKMEQIAKVGIQVVDRVGMIPTHW</sequence>
<dbReference type="EMBL" id="MCFL01000001">
    <property type="protein sequence ID" value="ORZ41393.1"/>
    <property type="molecule type" value="Genomic_DNA"/>
</dbReference>
<dbReference type="EC" id="3.5.4.25" evidence="5"/>
<comment type="catalytic activity">
    <reaction evidence="12">
        <text>GTP + 4 H2O = 2,5-diamino-6-hydroxy-4-(5-phosphoribosylamino)-pyrimidine + formate + 2 phosphate + 3 H(+)</text>
        <dbReference type="Rhea" id="RHEA:23704"/>
        <dbReference type="ChEBI" id="CHEBI:15377"/>
        <dbReference type="ChEBI" id="CHEBI:15378"/>
        <dbReference type="ChEBI" id="CHEBI:15740"/>
        <dbReference type="ChEBI" id="CHEBI:37565"/>
        <dbReference type="ChEBI" id="CHEBI:43474"/>
        <dbReference type="ChEBI" id="CHEBI:58614"/>
        <dbReference type="EC" id="3.5.4.25"/>
    </reaction>
</comment>
<dbReference type="OrthoDB" id="5569761at2759"/>
<dbReference type="Pfam" id="PF00925">
    <property type="entry name" value="GTP_cyclohydro2"/>
    <property type="match status" value="1"/>
</dbReference>
<evidence type="ECO:0000256" key="2">
    <source>
        <dbReference type="ARBA" id="ARBA00004853"/>
    </source>
</evidence>
<keyword evidence="6" id="KW-0686">Riboflavin biosynthesis</keyword>
<feature type="domain" description="GTP cyclohydrolase II" evidence="14">
    <location>
        <begin position="112"/>
        <end position="242"/>
    </location>
</feature>
<dbReference type="CDD" id="cd00641">
    <property type="entry name" value="GTP_cyclohydro2"/>
    <property type="match status" value="1"/>
</dbReference>
<comment type="similarity">
    <text evidence="4">Belongs to the GTP cyclohydrolase II family.</text>
</comment>
<evidence type="ECO:0000256" key="4">
    <source>
        <dbReference type="ARBA" id="ARBA00008131"/>
    </source>
</evidence>
<dbReference type="InterPro" id="IPR000926">
    <property type="entry name" value="RibA"/>
</dbReference>
<evidence type="ECO:0000256" key="6">
    <source>
        <dbReference type="ARBA" id="ARBA00022619"/>
    </source>
</evidence>